<gene>
    <name evidence="2" type="ORF">VOLCADRAFT_88730</name>
</gene>
<proteinExistence type="predicted"/>
<dbReference type="GeneID" id="9624991"/>
<evidence type="ECO:0000256" key="1">
    <source>
        <dbReference type="SAM" id="MobiDB-lite"/>
    </source>
</evidence>
<organism evidence="3">
    <name type="scientific">Volvox carteri f. nagariensis</name>
    <dbReference type="NCBI Taxonomy" id="3068"/>
    <lineage>
        <taxon>Eukaryota</taxon>
        <taxon>Viridiplantae</taxon>
        <taxon>Chlorophyta</taxon>
        <taxon>core chlorophytes</taxon>
        <taxon>Chlorophyceae</taxon>
        <taxon>CS clade</taxon>
        <taxon>Chlamydomonadales</taxon>
        <taxon>Volvocaceae</taxon>
        <taxon>Volvox</taxon>
    </lineage>
</organism>
<dbReference type="AlphaFoldDB" id="D8TPT3"/>
<dbReference type="InParanoid" id="D8TPT3"/>
<evidence type="ECO:0000313" key="2">
    <source>
        <dbReference type="EMBL" id="EFJ50286.1"/>
    </source>
</evidence>
<feature type="region of interest" description="Disordered" evidence="1">
    <location>
        <begin position="323"/>
        <end position="377"/>
    </location>
</feature>
<evidence type="ECO:0000313" key="3">
    <source>
        <dbReference type="Proteomes" id="UP000001058"/>
    </source>
</evidence>
<name>D8TPT3_VOLCA</name>
<feature type="compositionally biased region" description="Low complexity" evidence="1">
    <location>
        <begin position="334"/>
        <end position="370"/>
    </location>
</feature>
<sequence>MFPWECTTGAPDQKSSRCSTVCCDGRESGFVRVPSLQWPREIGFKLEPALRDVLQTIFPGSQQYSKAEAALDQHGLGTFEAIWSLYGGAYTNDTYLASNRLVKDTGVLCAADAAQLLQRAQQHDAKKGAGGDEMDQPQDLCQRFHNRLVELLGGDRVAPVLYISQADGSIWSPIQFLDNRSGGIKVYNKNGHLQPQQKGFYWCSACSSGCFPTHALPPVVKAEDECTALKRRSSGSESGGESSMKYNNVNRAKKIADMMVADTREPYQVSDCYSGLLSSREPAYWLTIGRQWWNHHSDSSQLSAQELVAPVCRAEIIAVAVRQRPQPNPSGPVQQQQRRQQPQRLSGWGPQSPPQQQQQGEGTTSDTTRTTHGRGSGMALVIATRSFITAAHYMSVATVAAISPSNRQLAGRGRGVMLGVSVINTPGGSTPAVANGQPTSKIYNESDLDSSAADGTSLWSPCCP</sequence>
<dbReference type="RefSeq" id="XP_002948411.1">
    <property type="nucleotide sequence ID" value="XM_002948365.1"/>
</dbReference>
<protein>
    <submittedName>
        <fullName evidence="2">Uncharacterized protein</fullName>
    </submittedName>
</protein>
<dbReference type="Proteomes" id="UP000001058">
    <property type="component" value="Unassembled WGS sequence"/>
</dbReference>
<dbReference type="EMBL" id="GL378331">
    <property type="protein sequence ID" value="EFJ50286.1"/>
    <property type="molecule type" value="Genomic_DNA"/>
</dbReference>
<keyword evidence="3" id="KW-1185">Reference proteome</keyword>
<reference evidence="2 3" key="1">
    <citation type="journal article" date="2010" name="Science">
        <title>Genomic analysis of organismal complexity in the multicellular green alga Volvox carteri.</title>
        <authorList>
            <person name="Prochnik S.E."/>
            <person name="Umen J."/>
            <person name="Nedelcu A.M."/>
            <person name="Hallmann A."/>
            <person name="Miller S.M."/>
            <person name="Nishii I."/>
            <person name="Ferris P."/>
            <person name="Kuo A."/>
            <person name="Mitros T."/>
            <person name="Fritz-Laylin L.K."/>
            <person name="Hellsten U."/>
            <person name="Chapman J."/>
            <person name="Simakov O."/>
            <person name="Rensing S.A."/>
            <person name="Terry A."/>
            <person name="Pangilinan J."/>
            <person name="Kapitonov V."/>
            <person name="Jurka J."/>
            <person name="Salamov A."/>
            <person name="Shapiro H."/>
            <person name="Schmutz J."/>
            <person name="Grimwood J."/>
            <person name="Lindquist E."/>
            <person name="Lucas S."/>
            <person name="Grigoriev I.V."/>
            <person name="Schmitt R."/>
            <person name="Kirk D."/>
            <person name="Rokhsar D.S."/>
        </authorList>
    </citation>
    <scope>NUCLEOTIDE SEQUENCE [LARGE SCALE GENOMIC DNA]</scope>
    <source>
        <strain evidence="3">f. Nagariensis / Eve</strain>
    </source>
</reference>
<dbReference type="KEGG" id="vcn:VOLCADRAFT_88730"/>
<accession>D8TPT3</accession>